<feature type="non-terminal residue" evidence="12">
    <location>
        <position position="1"/>
    </location>
</feature>
<keyword evidence="6" id="KW-0735">Signal-anchor</keyword>
<evidence type="ECO:0000256" key="10">
    <source>
        <dbReference type="ARBA" id="ARBA00023180"/>
    </source>
</evidence>
<keyword evidence="11" id="KW-0732">Signal</keyword>
<dbReference type="PANTHER" id="PTHR11987">
    <property type="entry name" value="ALPHA-2,8-SIALYLTRANSFERASE"/>
    <property type="match status" value="1"/>
</dbReference>
<feature type="chain" id="PRO_5044745920" evidence="11">
    <location>
        <begin position="19"/>
        <end position="77"/>
    </location>
</feature>
<evidence type="ECO:0000256" key="11">
    <source>
        <dbReference type="SAM" id="SignalP"/>
    </source>
</evidence>
<organism evidence="12 13">
    <name type="scientific">Cirrhinus mrigala</name>
    <name type="common">Mrigala</name>
    <dbReference type="NCBI Taxonomy" id="683832"/>
    <lineage>
        <taxon>Eukaryota</taxon>
        <taxon>Metazoa</taxon>
        <taxon>Chordata</taxon>
        <taxon>Craniata</taxon>
        <taxon>Vertebrata</taxon>
        <taxon>Euteleostomi</taxon>
        <taxon>Actinopterygii</taxon>
        <taxon>Neopterygii</taxon>
        <taxon>Teleostei</taxon>
        <taxon>Ostariophysi</taxon>
        <taxon>Cypriniformes</taxon>
        <taxon>Cyprinidae</taxon>
        <taxon>Labeoninae</taxon>
        <taxon>Labeonini</taxon>
        <taxon>Cirrhinus</taxon>
    </lineage>
</organism>
<dbReference type="InterPro" id="IPR050943">
    <property type="entry name" value="Glycosyltr_29_Sialyltrsf"/>
</dbReference>
<proteinExistence type="inferred from homology"/>
<keyword evidence="3" id="KW-0328">Glycosyltransferase</keyword>
<evidence type="ECO:0000256" key="9">
    <source>
        <dbReference type="ARBA" id="ARBA00023136"/>
    </source>
</evidence>
<evidence type="ECO:0000256" key="8">
    <source>
        <dbReference type="ARBA" id="ARBA00023034"/>
    </source>
</evidence>
<evidence type="ECO:0000256" key="1">
    <source>
        <dbReference type="ARBA" id="ARBA00004323"/>
    </source>
</evidence>
<evidence type="ECO:0000256" key="6">
    <source>
        <dbReference type="ARBA" id="ARBA00022968"/>
    </source>
</evidence>
<evidence type="ECO:0000256" key="2">
    <source>
        <dbReference type="ARBA" id="ARBA00006003"/>
    </source>
</evidence>
<keyword evidence="9" id="KW-0472">Membrane</keyword>
<dbReference type="InterPro" id="IPR038578">
    <property type="entry name" value="GT29-like_sf"/>
</dbReference>
<evidence type="ECO:0000256" key="5">
    <source>
        <dbReference type="ARBA" id="ARBA00022692"/>
    </source>
</evidence>
<gene>
    <name evidence="12" type="ORF">M9458_042829</name>
</gene>
<evidence type="ECO:0000313" key="12">
    <source>
        <dbReference type="EMBL" id="KAL0163433.1"/>
    </source>
</evidence>
<keyword evidence="10" id="KW-0325">Glycoprotein</keyword>
<dbReference type="PANTHER" id="PTHR11987:SF36">
    <property type="entry name" value="SIA-ALPHA-2,3-GAL-BETA-1,4-GLCNAC-R:ALPHA 2,8-SIALYLTRANSFERASE"/>
    <property type="match status" value="1"/>
</dbReference>
<dbReference type="InterPro" id="IPR001675">
    <property type="entry name" value="Glyco_trans_29"/>
</dbReference>
<protein>
    <submittedName>
        <fullName evidence="12">Uncharacterized protein</fullName>
    </submittedName>
</protein>
<dbReference type="Proteomes" id="UP001529510">
    <property type="component" value="Unassembled WGS sequence"/>
</dbReference>
<comment type="caution">
    <text evidence="12">The sequence shown here is derived from an EMBL/GenBank/DDBJ whole genome shotgun (WGS) entry which is preliminary data.</text>
</comment>
<sequence length="77" mass="8713">RLSTGILMFTLASSLCEQVHLYGFWPFGWDPNTGKELPYHYYDKKGTKFTTKWQDSNCSSRCTQTASSNSASHTAPE</sequence>
<dbReference type="Gene3D" id="3.90.1480.20">
    <property type="entry name" value="Glycosyl transferase family 29"/>
    <property type="match status" value="1"/>
</dbReference>
<keyword evidence="4" id="KW-0808">Transferase</keyword>
<keyword evidence="13" id="KW-1185">Reference proteome</keyword>
<comment type="subcellular location">
    <subcellularLocation>
        <location evidence="1">Golgi apparatus membrane</location>
        <topology evidence="1">Single-pass type II membrane protein</topology>
    </subcellularLocation>
</comment>
<feature type="non-terminal residue" evidence="12">
    <location>
        <position position="77"/>
    </location>
</feature>
<keyword evidence="5" id="KW-0812">Transmembrane</keyword>
<evidence type="ECO:0000256" key="4">
    <source>
        <dbReference type="ARBA" id="ARBA00022679"/>
    </source>
</evidence>
<feature type="signal peptide" evidence="11">
    <location>
        <begin position="1"/>
        <end position="18"/>
    </location>
</feature>
<keyword evidence="8" id="KW-0333">Golgi apparatus</keyword>
<dbReference type="EMBL" id="JAMKFB020000021">
    <property type="protein sequence ID" value="KAL0163433.1"/>
    <property type="molecule type" value="Genomic_DNA"/>
</dbReference>
<comment type="similarity">
    <text evidence="2">Belongs to the glycosyltransferase 29 family.</text>
</comment>
<reference evidence="12 13" key="1">
    <citation type="submission" date="2024-05" db="EMBL/GenBank/DDBJ databases">
        <title>Genome sequencing and assembly of Indian major carp, Cirrhinus mrigala (Hamilton, 1822).</title>
        <authorList>
            <person name="Mohindra V."/>
            <person name="Chowdhury L.M."/>
            <person name="Lal K."/>
            <person name="Jena J.K."/>
        </authorList>
    </citation>
    <scope>NUCLEOTIDE SEQUENCE [LARGE SCALE GENOMIC DNA]</scope>
    <source>
        <strain evidence="12">CM1030</strain>
        <tissue evidence="12">Blood</tissue>
    </source>
</reference>
<accession>A0ABD0NN93</accession>
<dbReference type="GO" id="GO:0016757">
    <property type="term" value="F:glycosyltransferase activity"/>
    <property type="evidence" value="ECO:0007669"/>
    <property type="project" value="UniProtKB-KW"/>
</dbReference>
<evidence type="ECO:0000313" key="13">
    <source>
        <dbReference type="Proteomes" id="UP001529510"/>
    </source>
</evidence>
<evidence type="ECO:0000256" key="3">
    <source>
        <dbReference type="ARBA" id="ARBA00022676"/>
    </source>
</evidence>
<evidence type="ECO:0000256" key="7">
    <source>
        <dbReference type="ARBA" id="ARBA00022989"/>
    </source>
</evidence>
<keyword evidence="7" id="KW-1133">Transmembrane helix</keyword>
<dbReference type="GO" id="GO:0000139">
    <property type="term" value="C:Golgi membrane"/>
    <property type="evidence" value="ECO:0007669"/>
    <property type="project" value="UniProtKB-SubCell"/>
</dbReference>
<name>A0ABD0NN93_CIRMR</name>
<dbReference type="Pfam" id="PF00777">
    <property type="entry name" value="Glyco_transf_29"/>
    <property type="match status" value="1"/>
</dbReference>
<dbReference type="AlphaFoldDB" id="A0ABD0NN93"/>